<evidence type="ECO:0000313" key="2">
    <source>
        <dbReference type="EMBL" id="SHM50283.1"/>
    </source>
</evidence>
<reference evidence="3" key="1">
    <citation type="submission" date="2016-11" db="EMBL/GenBank/DDBJ databases">
        <authorList>
            <person name="Varghese N."/>
            <person name="Submissions S."/>
        </authorList>
    </citation>
    <scope>NUCLEOTIDE SEQUENCE [LARGE SCALE GENOMIC DNA]</scope>
    <source>
        <strain evidence="3">ACAM 48</strain>
    </source>
</reference>
<feature type="transmembrane region" description="Helical" evidence="1">
    <location>
        <begin position="29"/>
        <end position="47"/>
    </location>
</feature>
<keyword evidence="3" id="KW-1185">Reference proteome</keyword>
<evidence type="ECO:0000256" key="1">
    <source>
        <dbReference type="SAM" id="Phobius"/>
    </source>
</evidence>
<dbReference type="AlphaFoldDB" id="A0A1M7JBN5"/>
<gene>
    <name evidence="2" type="ORF">SAMN05878281_0893</name>
</gene>
<keyword evidence="1" id="KW-1133">Transmembrane helix</keyword>
<keyword evidence="1" id="KW-0472">Membrane</keyword>
<dbReference type="Proteomes" id="UP000190235">
    <property type="component" value="Chromosome I"/>
</dbReference>
<name>A0A1M7JBN5_9FLAO</name>
<protein>
    <submittedName>
        <fullName evidence="2">Uncharacterized protein</fullName>
    </submittedName>
</protein>
<organism evidence="2 3">
    <name type="scientific">Salegentibacter salegens</name>
    <dbReference type="NCBI Taxonomy" id="143223"/>
    <lineage>
        <taxon>Bacteria</taxon>
        <taxon>Pseudomonadati</taxon>
        <taxon>Bacteroidota</taxon>
        <taxon>Flavobacteriia</taxon>
        <taxon>Flavobacteriales</taxon>
        <taxon>Flavobacteriaceae</taxon>
        <taxon>Salegentibacter</taxon>
    </lineage>
</organism>
<evidence type="ECO:0000313" key="3">
    <source>
        <dbReference type="Proteomes" id="UP000190235"/>
    </source>
</evidence>
<keyword evidence="1" id="KW-0812">Transmembrane</keyword>
<proteinExistence type="predicted"/>
<dbReference type="EMBL" id="LT670848">
    <property type="protein sequence ID" value="SHM50283.1"/>
    <property type="molecule type" value="Genomic_DNA"/>
</dbReference>
<accession>A0A1M7JBN5</accession>
<sequence length="62" mass="6792">MTLAVLLGSFVLIGTFTYEQESTLNAPPKIFALVLGLGTLAAIFVIWQRKSNTSEEENNADF</sequence>